<evidence type="ECO:0000313" key="4">
    <source>
        <dbReference type="Proteomes" id="UP000305674"/>
    </source>
</evidence>
<evidence type="ECO:0000256" key="1">
    <source>
        <dbReference type="SAM" id="Phobius"/>
    </source>
</evidence>
<evidence type="ECO:0000259" key="2">
    <source>
        <dbReference type="Pfam" id="PF04024"/>
    </source>
</evidence>
<reference evidence="3 4" key="1">
    <citation type="submission" date="2019-04" db="EMBL/GenBank/DDBJ databases">
        <authorList>
            <person name="Hwang J.C."/>
        </authorList>
    </citation>
    <scope>NUCLEOTIDE SEQUENCE [LARGE SCALE GENOMIC DNA]</scope>
    <source>
        <strain evidence="3 4">IMCC35001</strain>
    </source>
</reference>
<dbReference type="Proteomes" id="UP000305674">
    <property type="component" value="Unassembled WGS sequence"/>
</dbReference>
<keyword evidence="1" id="KW-0812">Transmembrane</keyword>
<organism evidence="3 4">
    <name type="scientific">Ferrimonas sediminicola</name>
    <dbReference type="NCBI Taxonomy" id="2569538"/>
    <lineage>
        <taxon>Bacteria</taxon>
        <taxon>Pseudomonadati</taxon>
        <taxon>Pseudomonadota</taxon>
        <taxon>Gammaproteobacteria</taxon>
        <taxon>Alteromonadales</taxon>
        <taxon>Ferrimonadaceae</taxon>
        <taxon>Ferrimonas</taxon>
    </lineage>
</organism>
<dbReference type="AlphaFoldDB" id="A0A4U1BKR4"/>
<protein>
    <submittedName>
        <fullName evidence="3">PspC domain-containing protein</fullName>
    </submittedName>
</protein>
<dbReference type="Pfam" id="PF04024">
    <property type="entry name" value="PspC"/>
    <property type="match status" value="1"/>
</dbReference>
<keyword evidence="1" id="KW-1133">Transmembrane helix</keyword>
<feature type="transmembrane region" description="Helical" evidence="1">
    <location>
        <begin position="12"/>
        <end position="31"/>
    </location>
</feature>
<keyword evidence="1" id="KW-0472">Membrane</keyword>
<evidence type="ECO:0000313" key="3">
    <source>
        <dbReference type="EMBL" id="TKB51404.1"/>
    </source>
</evidence>
<name>A0A4U1BKR4_9GAMM</name>
<accession>A0A4U1BKR4</accession>
<proteinExistence type="predicted"/>
<dbReference type="OrthoDB" id="6401187at2"/>
<sequence>MANRIERDPSRGWIAGTFAGLCRYLGFSPFWCRAIFLVYLMLEPVTATLAYLVATLLMPKRRCRYC</sequence>
<dbReference type="InterPro" id="IPR007168">
    <property type="entry name" value="Phageshock_PspC_N"/>
</dbReference>
<dbReference type="RefSeq" id="WP_136850929.1">
    <property type="nucleotide sequence ID" value="NZ_SWCI01000001.1"/>
</dbReference>
<dbReference type="EMBL" id="SWCI01000001">
    <property type="protein sequence ID" value="TKB51404.1"/>
    <property type="molecule type" value="Genomic_DNA"/>
</dbReference>
<feature type="transmembrane region" description="Helical" evidence="1">
    <location>
        <begin position="37"/>
        <end position="58"/>
    </location>
</feature>
<comment type="caution">
    <text evidence="3">The sequence shown here is derived from an EMBL/GenBank/DDBJ whole genome shotgun (WGS) entry which is preliminary data.</text>
</comment>
<feature type="domain" description="Phage shock protein PspC N-terminal" evidence="2">
    <location>
        <begin position="4"/>
        <end position="60"/>
    </location>
</feature>
<gene>
    <name evidence="3" type="ORF">FCL40_02295</name>
</gene>
<keyword evidence="4" id="KW-1185">Reference proteome</keyword>